<sequence length="233" mass="26826">MDVVLLLFLIFSIGAEAQISAESRDEHSVNDNFENELEQGYKKLKGVPNADYTKQLLEQLHKMEPEIKQELTLSPERKAELREQMKNYVEIKNDYGQLMGQTIEEINLDNKIGRALFQGDILLTKEQADEIIEDVKENKANRRKRQAYRDSRYPNTLWSNGVYYSFHWNATQGARRVFRKAAQIWQSETCINFFEGSRASDGIVVFQGPGCYSNIGRIGGTQVISLGRRCEHV</sequence>
<keyword evidence="7" id="KW-0732">Signal</keyword>
<reference evidence="10" key="2">
    <citation type="submission" date="2016-04" db="UniProtKB">
        <authorList>
            <consortium name="WormBaseParasite"/>
        </authorList>
    </citation>
    <scope>IDENTIFICATION</scope>
</reference>
<dbReference type="AlphaFoldDB" id="A0A0K0DMG9"/>
<evidence type="ECO:0000256" key="1">
    <source>
        <dbReference type="ARBA" id="ARBA00022670"/>
    </source>
</evidence>
<keyword evidence="3" id="KW-0378">Hydrolase</keyword>
<name>A0A0K0DMG9_ANGCA</name>
<evidence type="ECO:0000259" key="8">
    <source>
        <dbReference type="PROSITE" id="PS51864"/>
    </source>
</evidence>
<evidence type="ECO:0000256" key="6">
    <source>
        <dbReference type="PROSITE-ProRule" id="PRU01211"/>
    </source>
</evidence>
<dbReference type="InterPro" id="IPR024079">
    <property type="entry name" value="MetalloPept_cat_dom_sf"/>
</dbReference>
<evidence type="ECO:0000256" key="3">
    <source>
        <dbReference type="ARBA" id="ARBA00022801"/>
    </source>
</evidence>
<keyword evidence="5" id="KW-0482">Metalloprotease</keyword>
<comment type="caution">
    <text evidence="6">Lacks conserved residue(s) required for the propagation of feature annotation.</text>
</comment>
<dbReference type="PROSITE" id="PS51864">
    <property type="entry name" value="ASTACIN"/>
    <property type="match status" value="1"/>
</dbReference>
<protein>
    <submittedName>
        <fullName evidence="10">Astacin domain-containing protein</fullName>
    </submittedName>
</protein>
<dbReference type="SUPFAM" id="SSF55486">
    <property type="entry name" value="Metalloproteases ('zincins'), catalytic domain"/>
    <property type="match status" value="1"/>
</dbReference>
<organism evidence="9 10">
    <name type="scientific">Angiostrongylus cantonensis</name>
    <name type="common">Rat lungworm</name>
    <dbReference type="NCBI Taxonomy" id="6313"/>
    <lineage>
        <taxon>Eukaryota</taxon>
        <taxon>Metazoa</taxon>
        <taxon>Ecdysozoa</taxon>
        <taxon>Nematoda</taxon>
        <taxon>Chromadorea</taxon>
        <taxon>Rhabditida</taxon>
        <taxon>Rhabditina</taxon>
        <taxon>Rhabditomorpha</taxon>
        <taxon>Strongyloidea</taxon>
        <taxon>Metastrongylidae</taxon>
        <taxon>Angiostrongylus</taxon>
    </lineage>
</organism>
<dbReference type="GO" id="GO:0004222">
    <property type="term" value="F:metalloendopeptidase activity"/>
    <property type="evidence" value="ECO:0007669"/>
    <property type="project" value="InterPro"/>
</dbReference>
<dbReference type="Pfam" id="PF01400">
    <property type="entry name" value="Astacin"/>
    <property type="match status" value="1"/>
</dbReference>
<dbReference type="PANTHER" id="PTHR10127">
    <property type="entry name" value="DISCOIDIN, CUB, EGF, LAMININ , AND ZINC METALLOPROTEASE DOMAIN CONTAINING"/>
    <property type="match status" value="1"/>
</dbReference>
<feature type="signal peptide" evidence="7">
    <location>
        <begin position="1"/>
        <end position="17"/>
    </location>
</feature>
<dbReference type="Proteomes" id="UP000035642">
    <property type="component" value="Unassembled WGS sequence"/>
</dbReference>
<dbReference type="InterPro" id="IPR001506">
    <property type="entry name" value="Peptidase_M12A"/>
</dbReference>
<keyword evidence="4" id="KW-0862">Zinc</keyword>
<evidence type="ECO:0000256" key="5">
    <source>
        <dbReference type="ARBA" id="ARBA00023049"/>
    </source>
</evidence>
<dbReference type="Gene3D" id="3.40.390.10">
    <property type="entry name" value="Collagenase (Catalytic Domain)"/>
    <property type="match status" value="1"/>
</dbReference>
<feature type="chain" id="PRO_5007413178" evidence="7">
    <location>
        <begin position="18"/>
        <end position="233"/>
    </location>
</feature>
<evidence type="ECO:0000313" key="9">
    <source>
        <dbReference type="Proteomes" id="UP000035642"/>
    </source>
</evidence>
<dbReference type="GO" id="GO:0046872">
    <property type="term" value="F:metal ion binding"/>
    <property type="evidence" value="ECO:0007669"/>
    <property type="project" value="UniProtKB-KW"/>
</dbReference>
<keyword evidence="2" id="KW-0479">Metal-binding</keyword>
<dbReference type="WBParaSite" id="ACAC_0001288301-mRNA-1">
    <property type="protein sequence ID" value="ACAC_0001288301-mRNA-1"/>
    <property type="gene ID" value="ACAC_0001288301"/>
</dbReference>
<evidence type="ECO:0000256" key="4">
    <source>
        <dbReference type="ARBA" id="ARBA00022833"/>
    </source>
</evidence>
<proteinExistence type="predicted"/>
<dbReference type="GO" id="GO:0006508">
    <property type="term" value="P:proteolysis"/>
    <property type="evidence" value="ECO:0007669"/>
    <property type="project" value="UniProtKB-KW"/>
</dbReference>
<evidence type="ECO:0000313" key="10">
    <source>
        <dbReference type="WBParaSite" id="ACAC_0001288301-mRNA-1"/>
    </source>
</evidence>
<reference evidence="9" key="1">
    <citation type="submission" date="2012-09" db="EMBL/GenBank/DDBJ databases">
        <authorList>
            <person name="Martin A.A."/>
        </authorList>
    </citation>
    <scope>NUCLEOTIDE SEQUENCE</scope>
</reference>
<keyword evidence="1" id="KW-0645">Protease</keyword>
<evidence type="ECO:0000256" key="2">
    <source>
        <dbReference type="ARBA" id="ARBA00022723"/>
    </source>
</evidence>
<keyword evidence="9" id="KW-1185">Reference proteome</keyword>
<feature type="domain" description="Peptidase M12A" evidence="8">
    <location>
        <begin position="146"/>
        <end position="233"/>
    </location>
</feature>
<dbReference type="PANTHER" id="PTHR10127:SF780">
    <property type="entry name" value="METALLOENDOPEPTIDASE"/>
    <property type="match status" value="1"/>
</dbReference>
<evidence type="ECO:0000256" key="7">
    <source>
        <dbReference type="SAM" id="SignalP"/>
    </source>
</evidence>
<accession>A0A0K0DMG9</accession>